<protein>
    <submittedName>
        <fullName evidence="2">Pentatricopeptide repeat-containing protein</fullName>
    </submittedName>
</protein>
<keyword evidence="3" id="KW-1185">Reference proteome</keyword>
<evidence type="ECO:0000259" key="1">
    <source>
        <dbReference type="Pfam" id="PF22922"/>
    </source>
</evidence>
<dbReference type="EMBL" id="VEPZ02001060">
    <property type="protein sequence ID" value="KAE8696720.1"/>
    <property type="molecule type" value="Genomic_DNA"/>
</dbReference>
<name>A0A6A2ZXP6_HIBSY</name>
<reference evidence="2" key="1">
    <citation type="submission" date="2019-09" db="EMBL/GenBank/DDBJ databases">
        <title>Draft genome information of white flower Hibiscus syriacus.</title>
        <authorList>
            <person name="Kim Y.-M."/>
        </authorList>
    </citation>
    <scope>NUCLEOTIDE SEQUENCE [LARGE SCALE GENOMIC DNA]</scope>
    <source>
        <strain evidence="2">YM2019G1</strain>
    </source>
</reference>
<evidence type="ECO:0000313" key="3">
    <source>
        <dbReference type="Proteomes" id="UP000436088"/>
    </source>
</evidence>
<dbReference type="AlphaFoldDB" id="A0A6A2ZXP6"/>
<dbReference type="PANTHER" id="PTHR32002">
    <property type="entry name" value="PROTEIN NLP8"/>
    <property type="match status" value="1"/>
</dbReference>
<comment type="caution">
    <text evidence="2">The sequence shown here is derived from an EMBL/GenBank/DDBJ whole genome shotgun (WGS) entry which is preliminary data.</text>
</comment>
<organism evidence="2 3">
    <name type="scientific">Hibiscus syriacus</name>
    <name type="common">Rose of Sharon</name>
    <dbReference type="NCBI Taxonomy" id="106335"/>
    <lineage>
        <taxon>Eukaryota</taxon>
        <taxon>Viridiplantae</taxon>
        <taxon>Streptophyta</taxon>
        <taxon>Embryophyta</taxon>
        <taxon>Tracheophyta</taxon>
        <taxon>Spermatophyta</taxon>
        <taxon>Magnoliopsida</taxon>
        <taxon>eudicotyledons</taxon>
        <taxon>Gunneridae</taxon>
        <taxon>Pentapetalae</taxon>
        <taxon>rosids</taxon>
        <taxon>malvids</taxon>
        <taxon>Malvales</taxon>
        <taxon>Malvaceae</taxon>
        <taxon>Malvoideae</taxon>
        <taxon>Hibiscus</taxon>
    </lineage>
</organism>
<dbReference type="GO" id="GO:0003700">
    <property type="term" value="F:DNA-binding transcription factor activity"/>
    <property type="evidence" value="ECO:0007669"/>
    <property type="project" value="InterPro"/>
</dbReference>
<proteinExistence type="predicted"/>
<sequence length="293" mass="32412">MPQPGSFVVQGTELGNRWWIGPRAESSSLLSVKERLMQAIGYLKESTKDTDVLIQIWVPVKRGGKHVLMTECQPYSLNTNCKSLEIFRDVSESYNFSTEQDSNGGGDGTCLGVVEVVTTTQKINYHPELEHVCKALEVVDLRSSHGFTPPGVELYQAAFPDIVEVLRSICKRYKLPLALTWAPCLNQGTSGCRHSDENFYRCVSTLDSACFVADEGLSGFLEVCSEHHLFRGQGIVGRAFTTNKQCFATDITAFSKTNYPLSHPARMFGLRASVAVINICTSTMQSLLQVDLL</sequence>
<dbReference type="Pfam" id="PF22922">
    <property type="entry name" value="GAF_NLP"/>
    <property type="match status" value="1"/>
</dbReference>
<dbReference type="InterPro" id="IPR045012">
    <property type="entry name" value="NLP"/>
</dbReference>
<evidence type="ECO:0000313" key="2">
    <source>
        <dbReference type="EMBL" id="KAE8696720.1"/>
    </source>
</evidence>
<accession>A0A6A2ZXP6</accession>
<dbReference type="InterPro" id="IPR055081">
    <property type="entry name" value="NLP1-9_GAF"/>
</dbReference>
<gene>
    <name evidence="2" type="ORF">F3Y22_tig00110647pilonHSYRG00054</name>
</gene>
<dbReference type="Proteomes" id="UP000436088">
    <property type="component" value="Unassembled WGS sequence"/>
</dbReference>
<dbReference type="PANTHER" id="PTHR32002:SF46">
    <property type="entry name" value="PROTEIN NLP2"/>
    <property type="match status" value="1"/>
</dbReference>
<feature type="domain" description="NLP1-9 GAF" evidence="1">
    <location>
        <begin position="154"/>
        <end position="277"/>
    </location>
</feature>